<dbReference type="PRINTS" id="PR01078">
    <property type="entry name" value="AMINACHANNEL"/>
</dbReference>
<gene>
    <name evidence="15" type="ORF">DAPPUDRAFT_310813</name>
</gene>
<proteinExistence type="inferred from homology"/>
<evidence type="ECO:0000256" key="9">
    <source>
        <dbReference type="ARBA" id="ARBA00023136"/>
    </source>
</evidence>
<reference evidence="15 16" key="1">
    <citation type="journal article" date="2011" name="Science">
        <title>The ecoresponsive genome of Daphnia pulex.</title>
        <authorList>
            <person name="Colbourne J.K."/>
            <person name="Pfrender M.E."/>
            <person name="Gilbert D."/>
            <person name="Thomas W.K."/>
            <person name="Tucker A."/>
            <person name="Oakley T.H."/>
            <person name="Tokishita S."/>
            <person name="Aerts A."/>
            <person name="Arnold G.J."/>
            <person name="Basu M.K."/>
            <person name="Bauer D.J."/>
            <person name="Caceres C.E."/>
            <person name="Carmel L."/>
            <person name="Casola C."/>
            <person name="Choi J.H."/>
            <person name="Detter J.C."/>
            <person name="Dong Q."/>
            <person name="Dusheyko S."/>
            <person name="Eads B.D."/>
            <person name="Frohlich T."/>
            <person name="Geiler-Samerotte K.A."/>
            <person name="Gerlach D."/>
            <person name="Hatcher P."/>
            <person name="Jogdeo S."/>
            <person name="Krijgsveld J."/>
            <person name="Kriventseva E.V."/>
            <person name="Kultz D."/>
            <person name="Laforsch C."/>
            <person name="Lindquist E."/>
            <person name="Lopez J."/>
            <person name="Manak J.R."/>
            <person name="Muller J."/>
            <person name="Pangilinan J."/>
            <person name="Patwardhan R.P."/>
            <person name="Pitluck S."/>
            <person name="Pritham E.J."/>
            <person name="Rechtsteiner A."/>
            <person name="Rho M."/>
            <person name="Rogozin I.B."/>
            <person name="Sakarya O."/>
            <person name="Salamov A."/>
            <person name="Schaack S."/>
            <person name="Shapiro H."/>
            <person name="Shiga Y."/>
            <person name="Skalitzky C."/>
            <person name="Smith Z."/>
            <person name="Souvorov A."/>
            <person name="Sung W."/>
            <person name="Tang Z."/>
            <person name="Tsuchiya D."/>
            <person name="Tu H."/>
            <person name="Vos H."/>
            <person name="Wang M."/>
            <person name="Wolf Y.I."/>
            <person name="Yamagata H."/>
            <person name="Yamada T."/>
            <person name="Ye Y."/>
            <person name="Shaw J.R."/>
            <person name="Andrews J."/>
            <person name="Crease T.J."/>
            <person name="Tang H."/>
            <person name="Lucas S.M."/>
            <person name="Robertson H.M."/>
            <person name="Bork P."/>
            <person name="Koonin E.V."/>
            <person name="Zdobnov E.M."/>
            <person name="Grigoriev I.V."/>
            <person name="Lynch M."/>
            <person name="Boore J.L."/>
        </authorList>
    </citation>
    <scope>NUCLEOTIDE SEQUENCE [LARGE SCALE GENOMIC DNA]</scope>
</reference>
<protein>
    <submittedName>
        <fullName evidence="15">Uncharacterized protein</fullName>
    </submittedName>
</protein>
<dbReference type="AlphaFoldDB" id="E9FVN8"/>
<dbReference type="eggNOG" id="KOG4294">
    <property type="taxonomic scope" value="Eukaryota"/>
</dbReference>
<dbReference type="InterPro" id="IPR001873">
    <property type="entry name" value="ENaC"/>
</dbReference>
<dbReference type="PhylomeDB" id="E9FVN8"/>
<keyword evidence="7" id="KW-0915">Sodium</keyword>
<dbReference type="GO" id="GO:0005886">
    <property type="term" value="C:plasma membrane"/>
    <property type="evidence" value="ECO:0000318"/>
    <property type="project" value="GO_Central"/>
</dbReference>
<evidence type="ECO:0000256" key="2">
    <source>
        <dbReference type="ARBA" id="ARBA00007193"/>
    </source>
</evidence>
<evidence type="ECO:0000313" key="16">
    <source>
        <dbReference type="Proteomes" id="UP000000305"/>
    </source>
</evidence>
<dbReference type="KEGG" id="dpx:DAPPUDRAFT_310813"/>
<evidence type="ECO:0000256" key="6">
    <source>
        <dbReference type="ARBA" id="ARBA00022989"/>
    </source>
</evidence>
<accession>E9FVN8</accession>
<evidence type="ECO:0000313" key="15">
    <source>
        <dbReference type="EMBL" id="EFX88588.1"/>
    </source>
</evidence>
<evidence type="ECO:0000256" key="3">
    <source>
        <dbReference type="ARBA" id="ARBA00022448"/>
    </source>
</evidence>
<dbReference type="InParanoid" id="E9FVN8"/>
<keyword evidence="9 14" id="KW-0472">Membrane</keyword>
<dbReference type="PROSITE" id="PS01206">
    <property type="entry name" value="ASC"/>
    <property type="match status" value="1"/>
</dbReference>
<keyword evidence="11 12" id="KW-0407">Ion channel</keyword>
<comment type="similarity">
    <text evidence="2 12">Belongs to the amiloride-sensitive sodium channel (TC 1.A.6) family.</text>
</comment>
<keyword evidence="10 12" id="KW-0739">Sodium transport</keyword>
<feature type="compositionally biased region" description="Low complexity" evidence="13">
    <location>
        <begin position="521"/>
        <end position="537"/>
    </location>
</feature>
<keyword evidence="4 12" id="KW-0894">Sodium channel</keyword>
<dbReference type="GO" id="GO:0035725">
    <property type="term" value="P:sodium ion transmembrane transport"/>
    <property type="evidence" value="ECO:0000318"/>
    <property type="project" value="GO_Central"/>
</dbReference>
<evidence type="ECO:0000256" key="12">
    <source>
        <dbReference type="RuleBase" id="RU000679"/>
    </source>
</evidence>
<keyword evidence="5 12" id="KW-0812">Transmembrane</keyword>
<dbReference type="OMA" id="CLPTCHE"/>
<evidence type="ECO:0000256" key="10">
    <source>
        <dbReference type="ARBA" id="ARBA00023201"/>
    </source>
</evidence>
<dbReference type="PANTHER" id="PTHR11690:SF288">
    <property type="entry name" value="AMILORIDE-SENSITIVE NA+ CHANNEL-RELATED"/>
    <property type="match status" value="1"/>
</dbReference>
<evidence type="ECO:0000256" key="1">
    <source>
        <dbReference type="ARBA" id="ARBA00004141"/>
    </source>
</evidence>
<dbReference type="EMBL" id="GL732525">
    <property type="protein sequence ID" value="EFX88588.1"/>
    <property type="molecule type" value="Genomic_DNA"/>
</dbReference>
<feature type="transmembrane region" description="Helical" evidence="14">
    <location>
        <begin position="49"/>
        <end position="71"/>
    </location>
</feature>
<keyword evidence="16" id="KW-1185">Reference proteome</keyword>
<dbReference type="Gene3D" id="2.60.470.10">
    <property type="entry name" value="Acid-sensing ion channels like domains"/>
    <property type="match status" value="1"/>
</dbReference>
<dbReference type="Proteomes" id="UP000000305">
    <property type="component" value="Unassembled WGS sequence"/>
</dbReference>
<evidence type="ECO:0000256" key="5">
    <source>
        <dbReference type="ARBA" id="ARBA00022692"/>
    </source>
</evidence>
<dbReference type="PANTHER" id="PTHR11690">
    <property type="entry name" value="AMILORIDE-SENSITIVE SODIUM CHANNEL-RELATED"/>
    <property type="match status" value="1"/>
</dbReference>
<sequence>MLDFPDKSETRNKTRYRISGRFFKHYSNNSSIHGLKFITQDGVSLFERFMWIFVCLCGILFTSFFCWKIWLKYENSSVFTSLESPQFPLNDNPFPAVTICSVNKISEKRLRFALHDPRYKNVSLSTIQRTLRYMTKLDRATKKEHDLGVLSRFYKSENITATHLFDLLKRTAPHCRDFVMDCIWQGVPDKCNDYLSYRPTDDGMCCTFNGAYYNDQQLGIQSRNYQPLQIDGNGYRMGLSLVLDANVNDYSVTNGKFDGFKVLVHDGEQFPDISDRGFALGVGTETFAGLKGISTVISNQAVSTVPHKKRGCVVEGEVQLNYFTRYSQSACVAECTTRKMQRLCNCRPYFFRAEESVPLCDVENYSCISEVYEEMRRNGINTCGCLPQCNDQWFEPEISQASFPGRGFNSSRTFTRLAEKLNLEPDLQSNVAVLHVYFKEKTSFLYKTDIHYGIEDFISAVGGILSLGLGMSFIGAVELLYYLFFRCYVPVLSSSQERSSENSTEDPLPLSYRSEKDNRSLHSSSNSPNSSTLNLSDSQLEEAITKPENVKMVEIALD</sequence>
<organism evidence="15 16">
    <name type="scientific">Daphnia pulex</name>
    <name type="common">Water flea</name>
    <dbReference type="NCBI Taxonomy" id="6669"/>
    <lineage>
        <taxon>Eukaryota</taxon>
        <taxon>Metazoa</taxon>
        <taxon>Ecdysozoa</taxon>
        <taxon>Arthropoda</taxon>
        <taxon>Crustacea</taxon>
        <taxon>Branchiopoda</taxon>
        <taxon>Diplostraca</taxon>
        <taxon>Cladocera</taxon>
        <taxon>Anomopoda</taxon>
        <taxon>Daphniidae</taxon>
        <taxon>Daphnia</taxon>
    </lineage>
</organism>
<name>E9FVN8_DAPPU</name>
<keyword evidence="3 12" id="KW-0813">Transport</keyword>
<dbReference type="FunCoup" id="E9FVN8">
    <property type="interactions" value="53"/>
</dbReference>
<evidence type="ECO:0000256" key="13">
    <source>
        <dbReference type="SAM" id="MobiDB-lite"/>
    </source>
</evidence>
<evidence type="ECO:0000256" key="4">
    <source>
        <dbReference type="ARBA" id="ARBA00022461"/>
    </source>
</evidence>
<evidence type="ECO:0000256" key="8">
    <source>
        <dbReference type="ARBA" id="ARBA00023065"/>
    </source>
</evidence>
<evidence type="ECO:0000256" key="11">
    <source>
        <dbReference type="ARBA" id="ARBA00023303"/>
    </source>
</evidence>
<feature type="transmembrane region" description="Helical" evidence="14">
    <location>
        <begin position="457"/>
        <end position="484"/>
    </location>
</feature>
<dbReference type="OrthoDB" id="6502088at2759"/>
<dbReference type="InterPro" id="IPR020903">
    <property type="entry name" value="ENaC_CS"/>
</dbReference>
<keyword evidence="8 12" id="KW-0406">Ion transport</keyword>
<dbReference type="HOGENOM" id="CLU_024950_1_1_1"/>
<evidence type="ECO:0000256" key="14">
    <source>
        <dbReference type="SAM" id="Phobius"/>
    </source>
</evidence>
<comment type="subcellular location">
    <subcellularLocation>
        <location evidence="1">Membrane</location>
        <topology evidence="1">Multi-pass membrane protein</topology>
    </subcellularLocation>
</comment>
<keyword evidence="6 14" id="KW-1133">Transmembrane helix</keyword>
<evidence type="ECO:0000256" key="7">
    <source>
        <dbReference type="ARBA" id="ARBA00023053"/>
    </source>
</evidence>
<dbReference type="Gene3D" id="1.10.287.820">
    <property type="entry name" value="Acid-sensing ion channel domain"/>
    <property type="match status" value="1"/>
</dbReference>
<feature type="region of interest" description="Disordered" evidence="13">
    <location>
        <begin position="496"/>
        <end position="537"/>
    </location>
</feature>
<dbReference type="GO" id="GO:0015280">
    <property type="term" value="F:ligand-gated sodium channel activity"/>
    <property type="evidence" value="ECO:0000318"/>
    <property type="project" value="GO_Central"/>
</dbReference>
<dbReference type="Pfam" id="PF00858">
    <property type="entry name" value="ASC"/>
    <property type="match status" value="1"/>
</dbReference>